<dbReference type="AlphaFoldDB" id="A0A1W1UZK9"/>
<accession>A0A1W1UZK9</accession>
<evidence type="ECO:0000259" key="1">
    <source>
        <dbReference type="Pfam" id="PF13744"/>
    </source>
</evidence>
<gene>
    <name evidence="2" type="ORF">SAMN00790413_03836</name>
</gene>
<protein>
    <submittedName>
        <fullName evidence="2">Predicted transcriptional regulator with C-terminal CBS domains</fullName>
    </submittedName>
</protein>
<keyword evidence="3" id="KW-1185">Reference proteome</keyword>
<evidence type="ECO:0000313" key="3">
    <source>
        <dbReference type="Proteomes" id="UP000192582"/>
    </source>
</evidence>
<dbReference type="InterPro" id="IPR010982">
    <property type="entry name" value="Lambda_DNA-bd_dom_sf"/>
</dbReference>
<dbReference type="InterPro" id="IPR039554">
    <property type="entry name" value="HigA2-like_HTH"/>
</dbReference>
<dbReference type="InterPro" id="IPR001387">
    <property type="entry name" value="Cro/C1-type_HTH"/>
</dbReference>
<dbReference type="Pfam" id="PF10387">
    <property type="entry name" value="DUF2442"/>
    <property type="match status" value="1"/>
</dbReference>
<dbReference type="Proteomes" id="UP000192582">
    <property type="component" value="Unassembled WGS sequence"/>
</dbReference>
<dbReference type="SUPFAM" id="SSF143880">
    <property type="entry name" value="NE0471 N-terminal domain-like"/>
    <property type="match status" value="1"/>
</dbReference>
<dbReference type="EMBL" id="FWWU01000008">
    <property type="protein sequence ID" value="SMB86516.1"/>
    <property type="molecule type" value="Genomic_DNA"/>
</dbReference>
<dbReference type="STRING" id="695939.SAMN00790413_03836"/>
<dbReference type="GO" id="GO:0003677">
    <property type="term" value="F:DNA binding"/>
    <property type="evidence" value="ECO:0007669"/>
    <property type="project" value="InterPro"/>
</dbReference>
<organism evidence="2 3">
    <name type="scientific">Deinococcus hopiensis KR-140</name>
    <dbReference type="NCBI Taxonomy" id="695939"/>
    <lineage>
        <taxon>Bacteria</taxon>
        <taxon>Thermotogati</taxon>
        <taxon>Deinococcota</taxon>
        <taxon>Deinococci</taxon>
        <taxon>Deinococcales</taxon>
        <taxon>Deinococcaceae</taxon>
        <taxon>Deinococcus</taxon>
    </lineage>
</organism>
<dbReference type="OrthoDB" id="6935755at2"/>
<dbReference type="RefSeq" id="WP_084047696.1">
    <property type="nucleotide sequence ID" value="NZ_FWWU01000008.1"/>
</dbReference>
<proteinExistence type="predicted"/>
<dbReference type="InterPro" id="IPR036782">
    <property type="entry name" value="NE0471-like_N"/>
</dbReference>
<reference evidence="2 3" key="1">
    <citation type="submission" date="2017-04" db="EMBL/GenBank/DDBJ databases">
        <authorList>
            <person name="Afonso C.L."/>
            <person name="Miller P.J."/>
            <person name="Scott M.A."/>
            <person name="Spackman E."/>
            <person name="Goraichik I."/>
            <person name="Dimitrov K.M."/>
            <person name="Suarez D.L."/>
            <person name="Swayne D.E."/>
        </authorList>
    </citation>
    <scope>NUCLEOTIDE SEQUENCE [LARGE SCALE GENOMIC DNA]</scope>
    <source>
        <strain evidence="2 3">KR-140</strain>
    </source>
</reference>
<feature type="domain" description="HigA2-like helix-turn-helix" evidence="1">
    <location>
        <begin position="105"/>
        <end position="160"/>
    </location>
</feature>
<dbReference type="SUPFAM" id="SSF47413">
    <property type="entry name" value="lambda repressor-like DNA-binding domains"/>
    <property type="match status" value="1"/>
</dbReference>
<dbReference type="Pfam" id="PF13744">
    <property type="entry name" value="HTH_37"/>
    <property type="match status" value="1"/>
</dbReference>
<dbReference type="CDD" id="cd00093">
    <property type="entry name" value="HTH_XRE"/>
    <property type="match status" value="1"/>
</dbReference>
<sequence length="170" mass="18296">MHKITEVTPGEGLTLHLTYADGATIHADVSGLLAGDPGVFAPLADRAFFEGVQLGRRGRIVTWPGELDLDADVFRMEDGDPDKPGEFRTLSSTPPMPADPVSLEVARVLDASGLTQSEAAARAGMQQPNVARLLDPQYHGHSLSTLRRLAEALGYDVEVKLVPRQQDRAS</sequence>
<dbReference type="Gene3D" id="3.30.2020.10">
    <property type="entry name" value="NE0471-like N-terminal domain"/>
    <property type="match status" value="1"/>
</dbReference>
<dbReference type="Gene3D" id="1.10.260.40">
    <property type="entry name" value="lambda repressor-like DNA-binding domains"/>
    <property type="match status" value="1"/>
</dbReference>
<dbReference type="InterPro" id="IPR018841">
    <property type="entry name" value="DUF2442"/>
</dbReference>
<evidence type="ECO:0000313" key="2">
    <source>
        <dbReference type="EMBL" id="SMB86516.1"/>
    </source>
</evidence>
<name>A0A1W1UZK9_9DEIO</name>